<name>A0ACB9DKW3_ARCLA</name>
<comment type="caution">
    <text evidence="1">The sequence shown here is derived from an EMBL/GenBank/DDBJ whole genome shotgun (WGS) entry which is preliminary data.</text>
</comment>
<protein>
    <submittedName>
        <fullName evidence="1">Uncharacterized protein</fullName>
    </submittedName>
</protein>
<proteinExistence type="predicted"/>
<evidence type="ECO:0000313" key="2">
    <source>
        <dbReference type="Proteomes" id="UP001055879"/>
    </source>
</evidence>
<organism evidence="1 2">
    <name type="scientific">Arctium lappa</name>
    <name type="common">Greater burdock</name>
    <name type="synonym">Lappa major</name>
    <dbReference type="NCBI Taxonomy" id="4217"/>
    <lineage>
        <taxon>Eukaryota</taxon>
        <taxon>Viridiplantae</taxon>
        <taxon>Streptophyta</taxon>
        <taxon>Embryophyta</taxon>
        <taxon>Tracheophyta</taxon>
        <taxon>Spermatophyta</taxon>
        <taxon>Magnoliopsida</taxon>
        <taxon>eudicotyledons</taxon>
        <taxon>Gunneridae</taxon>
        <taxon>Pentapetalae</taxon>
        <taxon>asterids</taxon>
        <taxon>campanulids</taxon>
        <taxon>Asterales</taxon>
        <taxon>Asteraceae</taxon>
        <taxon>Carduoideae</taxon>
        <taxon>Cardueae</taxon>
        <taxon>Arctiinae</taxon>
        <taxon>Arctium</taxon>
    </lineage>
</organism>
<reference evidence="2" key="1">
    <citation type="journal article" date="2022" name="Mol. Ecol. Resour.">
        <title>The genomes of chicory, endive, great burdock and yacon provide insights into Asteraceae palaeo-polyploidization history and plant inulin production.</title>
        <authorList>
            <person name="Fan W."/>
            <person name="Wang S."/>
            <person name="Wang H."/>
            <person name="Wang A."/>
            <person name="Jiang F."/>
            <person name="Liu H."/>
            <person name="Zhao H."/>
            <person name="Xu D."/>
            <person name="Zhang Y."/>
        </authorList>
    </citation>
    <scope>NUCLEOTIDE SEQUENCE [LARGE SCALE GENOMIC DNA]</scope>
    <source>
        <strain evidence="2">cv. Niubang</strain>
    </source>
</reference>
<dbReference type="EMBL" id="CM042049">
    <property type="protein sequence ID" value="KAI3747070.1"/>
    <property type="molecule type" value="Genomic_DNA"/>
</dbReference>
<sequence length="251" mass="28263">MNLSCSTRIDEMYQVNVILDNLPVIRYTKRDSFLARWTCYPLGIKVQDSYYVFNHLNFTVLVHKYEETNVASVMGNGNAAEVIPSVRKPGSDVPSYIVVGFEVTSCSFQHHVESLKNLKTNDKYPSKIVCETTIVTMAVKENEPVAFSYELEDLSLGRLIEGYVVDNETTMNSYIGSALIGMYAKCGDLVSAWRIFDEMSKKDLVTWKLECYDYGARLHPPSFGLYHNFHAAGGDDTGSASFVGDRFDFSD</sequence>
<reference evidence="1 2" key="2">
    <citation type="journal article" date="2022" name="Mol. Ecol. Resour.">
        <title>The genomes of chicory, endive, great burdock and yacon provide insights into Asteraceae paleo-polyploidization history and plant inulin production.</title>
        <authorList>
            <person name="Fan W."/>
            <person name="Wang S."/>
            <person name="Wang H."/>
            <person name="Wang A."/>
            <person name="Jiang F."/>
            <person name="Liu H."/>
            <person name="Zhao H."/>
            <person name="Xu D."/>
            <person name="Zhang Y."/>
        </authorList>
    </citation>
    <scope>NUCLEOTIDE SEQUENCE [LARGE SCALE GENOMIC DNA]</scope>
    <source>
        <strain evidence="2">cv. Niubang</strain>
    </source>
</reference>
<gene>
    <name evidence="1" type="ORF">L6452_09513</name>
</gene>
<keyword evidence="2" id="KW-1185">Reference proteome</keyword>
<accession>A0ACB9DKW3</accession>
<dbReference type="Proteomes" id="UP001055879">
    <property type="component" value="Linkage Group LG03"/>
</dbReference>
<evidence type="ECO:0000313" key="1">
    <source>
        <dbReference type="EMBL" id="KAI3747070.1"/>
    </source>
</evidence>